<evidence type="ECO:0000256" key="3">
    <source>
        <dbReference type="SAM" id="MobiDB-lite"/>
    </source>
</evidence>
<dbReference type="GO" id="GO:0009408">
    <property type="term" value="P:response to heat"/>
    <property type="evidence" value="ECO:0007669"/>
    <property type="project" value="TreeGrafter"/>
</dbReference>
<evidence type="ECO:0000256" key="1">
    <source>
        <dbReference type="PROSITE-ProRule" id="PRU00285"/>
    </source>
</evidence>
<evidence type="ECO:0000259" key="4">
    <source>
        <dbReference type="PROSITE" id="PS01031"/>
    </source>
</evidence>
<reference evidence="5" key="2">
    <citation type="submission" date="2025-09" db="UniProtKB">
        <authorList>
            <consortium name="Ensembl"/>
        </authorList>
    </citation>
    <scope>IDENTIFICATION</scope>
</reference>
<dbReference type="GeneID" id="109513815"/>
<dbReference type="InterPro" id="IPR001436">
    <property type="entry name" value="Alpha-crystallin/sHSP_animal"/>
</dbReference>
<dbReference type="PANTHER" id="PTHR45640">
    <property type="entry name" value="HEAT SHOCK PROTEIN HSP-12.2-RELATED"/>
    <property type="match status" value="1"/>
</dbReference>
<feature type="region of interest" description="Disordered" evidence="3">
    <location>
        <begin position="68"/>
        <end position="90"/>
    </location>
</feature>
<evidence type="ECO:0000313" key="5">
    <source>
        <dbReference type="Ensembl" id="ENSHCOP00000005600.1"/>
    </source>
</evidence>
<feature type="compositionally biased region" description="Basic and acidic residues" evidence="3">
    <location>
        <begin position="238"/>
        <end position="249"/>
    </location>
</feature>
<dbReference type="AlphaFoldDB" id="A0A3Q2XLT4"/>
<dbReference type="SUPFAM" id="SSF49764">
    <property type="entry name" value="HSP20-like chaperones"/>
    <property type="match status" value="1"/>
</dbReference>
<dbReference type="GeneTree" id="ENSGT00940000168246"/>
<dbReference type="GO" id="GO:0051082">
    <property type="term" value="F:unfolded protein binding"/>
    <property type="evidence" value="ECO:0007669"/>
    <property type="project" value="TreeGrafter"/>
</dbReference>
<sequence length="249" mass="27344">MSRHAALSSLFGDDPFFSQGGLLWPLSSLRQDLLNRKVDLTDTFFKDGSRLFNSPLMSSNFLRMGDRDEAEEEETQHQVRQNQVGQSSPHDDLLVTLDARGYAPGDISVKLEGRSLLVMAAKQAGAQEAHSCSSPSSQASFASSAASQVGFKQRIHLSPHLDLSGLSCSLMEDGQLRIHAPVARQAIAAGSSEPIAEERGEHVAEERKEPVAEERKEPIAEDKEEAPPLFRTSLEFPITKEETEAQHTH</sequence>
<dbReference type="Pfam" id="PF00011">
    <property type="entry name" value="HSP20"/>
    <property type="match status" value="1"/>
</dbReference>
<evidence type="ECO:0000313" key="6">
    <source>
        <dbReference type="Proteomes" id="UP000264820"/>
    </source>
</evidence>
<dbReference type="InterPro" id="IPR002068">
    <property type="entry name" value="A-crystallin/Hsp20_dom"/>
</dbReference>
<dbReference type="GO" id="GO:0043066">
    <property type="term" value="P:negative regulation of apoptotic process"/>
    <property type="evidence" value="ECO:0007669"/>
    <property type="project" value="TreeGrafter"/>
</dbReference>
<dbReference type="GO" id="GO:0005634">
    <property type="term" value="C:nucleus"/>
    <property type="evidence" value="ECO:0007669"/>
    <property type="project" value="TreeGrafter"/>
</dbReference>
<dbReference type="OrthoDB" id="8946669at2759"/>
<dbReference type="PANTHER" id="PTHR45640:SF7">
    <property type="entry name" value="HEAT SHOCK PROTEIN BETA-1"/>
    <property type="match status" value="1"/>
</dbReference>
<dbReference type="CTD" id="94086"/>
<dbReference type="PROSITE" id="PS01031">
    <property type="entry name" value="SHSP"/>
    <property type="match status" value="1"/>
</dbReference>
<dbReference type="RefSeq" id="XP_019722060.1">
    <property type="nucleotide sequence ID" value="XM_019866501.1"/>
</dbReference>
<feature type="compositionally biased region" description="Polar residues" evidence="3">
    <location>
        <begin position="78"/>
        <end position="88"/>
    </location>
</feature>
<feature type="compositionally biased region" description="Basic and acidic residues" evidence="3">
    <location>
        <begin position="196"/>
        <end position="221"/>
    </location>
</feature>
<comment type="similarity">
    <text evidence="1 2">Belongs to the small heat shock protein (HSP20) family.</text>
</comment>
<reference evidence="5" key="1">
    <citation type="submission" date="2025-08" db="UniProtKB">
        <authorList>
            <consortium name="Ensembl"/>
        </authorList>
    </citation>
    <scope>IDENTIFICATION</scope>
</reference>
<evidence type="ECO:0000256" key="2">
    <source>
        <dbReference type="RuleBase" id="RU003616"/>
    </source>
</evidence>
<name>A0A3Q2XLT4_HIPCM</name>
<dbReference type="Gene3D" id="2.60.40.790">
    <property type="match status" value="1"/>
</dbReference>
<keyword evidence="6" id="KW-1185">Reference proteome</keyword>
<dbReference type="InterPro" id="IPR008978">
    <property type="entry name" value="HSP20-like_chaperone"/>
</dbReference>
<dbReference type="KEGG" id="hcq:109513815"/>
<feature type="domain" description="SHSP" evidence="4">
    <location>
        <begin position="75"/>
        <end position="198"/>
    </location>
</feature>
<protein>
    <submittedName>
        <fullName evidence="5">Uncharacterized LOC109513815</fullName>
    </submittedName>
</protein>
<accession>A0A3Q2XLT4</accession>
<dbReference type="GO" id="GO:0042026">
    <property type="term" value="P:protein refolding"/>
    <property type="evidence" value="ECO:0007669"/>
    <property type="project" value="TreeGrafter"/>
</dbReference>
<dbReference type="Ensembl" id="ENSHCOT00000005097.1">
    <property type="protein sequence ID" value="ENSHCOP00000005600.1"/>
    <property type="gene ID" value="ENSHCOG00000007280.1"/>
</dbReference>
<feature type="region of interest" description="Disordered" evidence="3">
    <location>
        <begin position="189"/>
        <end position="249"/>
    </location>
</feature>
<proteinExistence type="inferred from homology"/>
<dbReference type="Proteomes" id="UP000264820">
    <property type="component" value="Unplaced"/>
</dbReference>
<dbReference type="OMA" id="GQLRIHA"/>
<organism evidence="5 6">
    <name type="scientific">Hippocampus comes</name>
    <name type="common">Tiger tail seahorse</name>
    <dbReference type="NCBI Taxonomy" id="109280"/>
    <lineage>
        <taxon>Eukaryota</taxon>
        <taxon>Metazoa</taxon>
        <taxon>Chordata</taxon>
        <taxon>Craniata</taxon>
        <taxon>Vertebrata</taxon>
        <taxon>Euteleostomi</taxon>
        <taxon>Actinopterygii</taxon>
        <taxon>Neopterygii</taxon>
        <taxon>Teleostei</taxon>
        <taxon>Neoteleostei</taxon>
        <taxon>Acanthomorphata</taxon>
        <taxon>Syngnathiaria</taxon>
        <taxon>Syngnathiformes</taxon>
        <taxon>Syngnathoidei</taxon>
        <taxon>Syngnathidae</taxon>
        <taxon>Hippocampus</taxon>
    </lineage>
</organism>
<dbReference type="GO" id="GO:0005737">
    <property type="term" value="C:cytoplasm"/>
    <property type="evidence" value="ECO:0007669"/>
    <property type="project" value="TreeGrafter"/>
</dbReference>
<dbReference type="STRING" id="109280.ENSHCOP00000005600"/>
<dbReference type="RefSeq" id="XP_019722061.1">
    <property type="nucleotide sequence ID" value="XM_019866502.1"/>
</dbReference>